<organism evidence="2 3">
    <name type="scientific">Halalkalibacter wakoensis JCM 9140</name>
    <dbReference type="NCBI Taxonomy" id="1236970"/>
    <lineage>
        <taxon>Bacteria</taxon>
        <taxon>Bacillati</taxon>
        <taxon>Bacillota</taxon>
        <taxon>Bacilli</taxon>
        <taxon>Bacillales</taxon>
        <taxon>Bacillaceae</taxon>
        <taxon>Halalkalibacter</taxon>
    </lineage>
</organism>
<evidence type="ECO:0000313" key="3">
    <source>
        <dbReference type="Proteomes" id="UP000018890"/>
    </source>
</evidence>
<dbReference type="EMBL" id="BAUT01000008">
    <property type="protein sequence ID" value="GAE25281.1"/>
    <property type="molecule type" value="Genomic_DNA"/>
</dbReference>
<dbReference type="STRING" id="1236970.JCM9140_1264"/>
<gene>
    <name evidence="2" type="ORF">JCM9140_1264</name>
</gene>
<accession>W4PZL1</accession>
<name>W4PZL1_9BACI</name>
<dbReference type="AlphaFoldDB" id="W4PZL1"/>
<proteinExistence type="predicted"/>
<evidence type="ECO:0000259" key="1">
    <source>
        <dbReference type="Pfam" id="PF10026"/>
    </source>
</evidence>
<dbReference type="OrthoDB" id="2449457at2"/>
<evidence type="ECO:0000313" key="2">
    <source>
        <dbReference type="EMBL" id="GAE25281.1"/>
    </source>
</evidence>
<dbReference type="InterPro" id="IPR018728">
    <property type="entry name" value="DUF2268"/>
</dbReference>
<comment type="caution">
    <text evidence="2">The sequence shown here is derived from an EMBL/GenBank/DDBJ whole genome shotgun (WGS) entry which is preliminary data.</text>
</comment>
<keyword evidence="3" id="KW-1185">Reference proteome</keyword>
<dbReference type="Pfam" id="PF10026">
    <property type="entry name" value="DUF2268"/>
    <property type="match status" value="1"/>
</dbReference>
<dbReference type="Proteomes" id="UP000018890">
    <property type="component" value="Unassembled WGS sequence"/>
</dbReference>
<reference evidence="2" key="1">
    <citation type="journal article" date="2014" name="Genome Announc.">
        <title>Draft Genome Sequences of Three Alkaliphilic Bacillus Strains, Bacillus wakoensis JCM 9140T, Bacillus akibai JCM 9157T, and Bacillus hemicellulosilyticus JCM 9152T.</title>
        <authorList>
            <person name="Yuki M."/>
            <person name="Oshima K."/>
            <person name="Suda W."/>
            <person name="Oshida Y."/>
            <person name="Kitamura K."/>
            <person name="Iida T."/>
            <person name="Hattori M."/>
            <person name="Ohkuma M."/>
        </authorList>
    </citation>
    <scope>NUCLEOTIDE SEQUENCE [LARGE SCALE GENOMIC DNA]</scope>
    <source>
        <strain evidence="2">JCM 9140</strain>
    </source>
</reference>
<dbReference type="RefSeq" id="WP_034743584.1">
    <property type="nucleotide sequence ID" value="NZ_BAUT01000008.1"/>
</dbReference>
<feature type="domain" description="DUF2268" evidence="1">
    <location>
        <begin position="79"/>
        <end position="269"/>
    </location>
</feature>
<sequence length="278" mass="32995">MGVVRTDKWLFHYKKKWNQAKSIEEKIECQRDLIIEPLCGVFQTEDVLGLHQYLLQMGLFLPDQSVDLEYEKWQETLPWTIIQEQFHKLQRKWNGPDVKIYILPLNQQNLFLKNELGGKTGLSLNKGILLFVDSETTKKDLLALITHEYHHICRLQAMQQSEDSIPFLESMIMEGLAEWAVKEELGEKACAAWTTRYDHLSTHHWFERWIRPNLFVKGRKNYLHYLYGNQETGIPLWLGYYVGYQLIKTATRDQDDTKRMLEKPAEIFLERSKFSTKR</sequence>
<protein>
    <recommendedName>
        <fullName evidence="1">DUF2268 domain-containing protein</fullName>
    </recommendedName>
</protein>